<dbReference type="Pfam" id="PF13843">
    <property type="entry name" value="DDE_Tnp_1_7"/>
    <property type="match status" value="1"/>
</dbReference>
<dbReference type="EMBL" id="VTPC01063012">
    <property type="protein sequence ID" value="KAF2889736.1"/>
    <property type="molecule type" value="Genomic_DNA"/>
</dbReference>
<evidence type="ECO:0000313" key="3">
    <source>
        <dbReference type="Proteomes" id="UP000801492"/>
    </source>
</evidence>
<feature type="domain" description="PiggyBac transposable element-derived protein" evidence="1">
    <location>
        <begin position="7"/>
        <end position="64"/>
    </location>
</feature>
<dbReference type="InterPro" id="IPR029526">
    <property type="entry name" value="PGBD"/>
</dbReference>
<gene>
    <name evidence="2" type="ORF">ILUMI_16437</name>
</gene>
<comment type="caution">
    <text evidence="2">The sequence shown here is derived from an EMBL/GenBank/DDBJ whole genome shotgun (WGS) entry which is preliminary data.</text>
</comment>
<dbReference type="PANTHER" id="PTHR46599">
    <property type="entry name" value="PIGGYBAC TRANSPOSABLE ELEMENT-DERIVED PROTEIN 4"/>
    <property type="match status" value="1"/>
</dbReference>
<evidence type="ECO:0000259" key="1">
    <source>
        <dbReference type="Pfam" id="PF13843"/>
    </source>
</evidence>
<organism evidence="2 3">
    <name type="scientific">Ignelater luminosus</name>
    <name type="common">Cucubano</name>
    <name type="synonym">Pyrophorus luminosus</name>
    <dbReference type="NCBI Taxonomy" id="2038154"/>
    <lineage>
        <taxon>Eukaryota</taxon>
        <taxon>Metazoa</taxon>
        <taxon>Ecdysozoa</taxon>
        <taxon>Arthropoda</taxon>
        <taxon>Hexapoda</taxon>
        <taxon>Insecta</taxon>
        <taxon>Pterygota</taxon>
        <taxon>Neoptera</taxon>
        <taxon>Endopterygota</taxon>
        <taxon>Coleoptera</taxon>
        <taxon>Polyphaga</taxon>
        <taxon>Elateriformia</taxon>
        <taxon>Elateroidea</taxon>
        <taxon>Elateridae</taxon>
        <taxon>Agrypninae</taxon>
        <taxon>Pyrophorini</taxon>
        <taxon>Ignelater</taxon>
    </lineage>
</organism>
<dbReference type="AlphaFoldDB" id="A0A8K0CRA0"/>
<keyword evidence="3" id="KW-1185">Reference proteome</keyword>
<dbReference type="PANTHER" id="PTHR46599:SF6">
    <property type="entry name" value="DUAL SPECIFICITY PHOSPHATASE 26"/>
    <property type="match status" value="1"/>
</dbReference>
<proteinExistence type="predicted"/>
<sequence>MCIHKLKSDKLAALSEILEMFCQNCIKHYSIGEFCTVDEQLVFLSGHCSFRQYIPSKPAKYGIKSLQRPGTLRNNKKELPSDPVNVEGSLTRRNKNKNVFAISSMHFDDAVDSHTGEDRQPEIIIPFNITVLDEMCSTYSTSRTTSR</sequence>
<dbReference type="Proteomes" id="UP000801492">
    <property type="component" value="Unassembled WGS sequence"/>
</dbReference>
<protein>
    <recommendedName>
        <fullName evidence="1">PiggyBac transposable element-derived protein domain-containing protein</fullName>
    </recommendedName>
</protein>
<name>A0A8K0CRA0_IGNLU</name>
<reference evidence="2" key="1">
    <citation type="submission" date="2019-08" db="EMBL/GenBank/DDBJ databases">
        <title>The genome of the North American firefly Photinus pyralis.</title>
        <authorList>
            <consortium name="Photinus pyralis genome working group"/>
            <person name="Fallon T.R."/>
            <person name="Sander Lower S.E."/>
            <person name="Weng J.-K."/>
        </authorList>
    </citation>
    <scope>NUCLEOTIDE SEQUENCE</scope>
    <source>
        <strain evidence="2">TRF0915ILg1</strain>
        <tissue evidence="2">Whole body</tissue>
    </source>
</reference>
<evidence type="ECO:0000313" key="2">
    <source>
        <dbReference type="EMBL" id="KAF2889736.1"/>
    </source>
</evidence>
<accession>A0A8K0CRA0</accession>